<dbReference type="GO" id="GO:0001667">
    <property type="term" value="P:ameboidal-type cell migration"/>
    <property type="evidence" value="ECO:0007669"/>
    <property type="project" value="UniProtKB-ARBA"/>
</dbReference>
<name>A0AAV2BBT1_9ARAC</name>
<sequence length="223" mass="25581">MNFSWKLGETVCDDWTWDEIQSCNPRATSWDWESMKKGKLHPLPEQCVKILILGSPEVGKSTLLWSYFDECDGPTVSLTASYDNCELHMHNMEENGVDVRVYFCDTSQVQNFLQLNEEVYRETSVVIYCYAIGDLKSLNDLLDSWIPLSRCFLGNVPSILVGNMTDLRDDSELHDMFLITTEVGEYVKSVCGINRFYECSIEDAETPVDIFQTALRLALRIEN</sequence>
<gene>
    <name evidence="3" type="ORF">LARSCL_LOCUS18309</name>
</gene>
<dbReference type="PRINTS" id="PR00449">
    <property type="entry name" value="RASTRNSFRMNG"/>
</dbReference>
<dbReference type="InterPro" id="IPR003578">
    <property type="entry name" value="Small_GTPase_Rho"/>
</dbReference>
<dbReference type="EMBL" id="CAXIEN010000331">
    <property type="protein sequence ID" value="CAL1293638.1"/>
    <property type="molecule type" value="Genomic_DNA"/>
</dbReference>
<evidence type="ECO:0000256" key="2">
    <source>
        <dbReference type="ARBA" id="ARBA00023134"/>
    </source>
</evidence>
<dbReference type="SMART" id="SM00174">
    <property type="entry name" value="RHO"/>
    <property type="match status" value="1"/>
</dbReference>
<dbReference type="NCBIfam" id="TIGR00231">
    <property type="entry name" value="small_GTP"/>
    <property type="match status" value="1"/>
</dbReference>
<dbReference type="SUPFAM" id="SSF52540">
    <property type="entry name" value="P-loop containing nucleoside triphosphate hydrolases"/>
    <property type="match status" value="1"/>
</dbReference>
<evidence type="ECO:0000313" key="4">
    <source>
        <dbReference type="Proteomes" id="UP001497382"/>
    </source>
</evidence>
<dbReference type="PANTHER" id="PTHR24072">
    <property type="entry name" value="RHO FAMILY GTPASE"/>
    <property type="match status" value="1"/>
</dbReference>
<comment type="caution">
    <text evidence="3">The sequence shown here is derived from an EMBL/GenBank/DDBJ whole genome shotgun (WGS) entry which is preliminary data.</text>
</comment>
<keyword evidence="1" id="KW-0547">Nucleotide-binding</keyword>
<dbReference type="AlphaFoldDB" id="A0AAV2BBT1"/>
<dbReference type="GO" id="GO:0035099">
    <property type="term" value="P:hemocyte migration"/>
    <property type="evidence" value="ECO:0007669"/>
    <property type="project" value="UniProtKB-ARBA"/>
</dbReference>
<dbReference type="PROSITE" id="PS51419">
    <property type="entry name" value="RAB"/>
    <property type="match status" value="1"/>
</dbReference>
<reference evidence="3 4" key="1">
    <citation type="submission" date="2024-04" db="EMBL/GenBank/DDBJ databases">
        <authorList>
            <person name="Rising A."/>
            <person name="Reimegard J."/>
            <person name="Sonavane S."/>
            <person name="Akerstrom W."/>
            <person name="Nylinder S."/>
            <person name="Hedman E."/>
            <person name="Kallberg Y."/>
        </authorList>
    </citation>
    <scope>NUCLEOTIDE SEQUENCE [LARGE SCALE GENOMIC DNA]</scope>
</reference>
<dbReference type="SMART" id="SM00175">
    <property type="entry name" value="RAB"/>
    <property type="match status" value="1"/>
</dbReference>
<accession>A0AAV2BBT1</accession>
<dbReference type="InterPro" id="IPR005225">
    <property type="entry name" value="Small_GTP-bd"/>
</dbReference>
<keyword evidence="4" id="KW-1185">Reference proteome</keyword>
<dbReference type="GO" id="GO:0003924">
    <property type="term" value="F:GTPase activity"/>
    <property type="evidence" value="ECO:0007669"/>
    <property type="project" value="InterPro"/>
</dbReference>
<evidence type="ECO:0000256" key="1">
    <source>
        <dbReference type="ARBA" id="ARBA00022741"/>
    </source>
</evidence>
<dbReference type="GO" id="GO:0022412">
    <property type="term" value="P:cellular process involved in reproduction in multicellular organism"/>
    <property type="evidence" value="ECO:0007669"/>
    <property type="project" value="UniProtKB-ARBA"/>
</dbReference>
<organism evidence="3 4">
    <name type="scientific">Larinioides sclopetarius</name>
    <dbReference type="NCBI Taxonomy" id="280406"/>
    <lineage>
        <taxon>Eukaryota</taxon>
        <taxon>Metazoa</taxon>
        <taxon>Ecdysozoa</taxon>
        <taxon>Arthropoda</taxon>
        <taxon>Chelicerata</taxon>
        <taxon>Arachnida</taxon>
        <taxon>Araneae</taxon>
        <taxon>Araneomorphae</taxon>
        <taxon>Entelegynae</taxon>
        <taxon>Araneoidea</taxon>
        <taxon>Araneidae</taxon>
        <taxon>Larinioides</taxon>
    </lineage>
</organism>
<dbReference type="Gene3D" id="3.40.50.300">
    <property type="entry name" value="P-loop containing nucleotide triphosphate hydrolases"/>
    <property type="match status" value="1"/>
</dbReference>
<dbReference type="GO" id="GO:0007264">
    <property type="term" value="P:small GTPase-mediated signal transduction"/>
    <property type="evidence" value="ECO:0007669"/>
    <property type="project" value="InterPro"/>
</dbReference>
<dbReference type="Proteomes" id="UP001497382">
    <property type="component" value="Unassembled WGS sequence"/>
</dbReference>
<dbReference type="InterPro" id="IPR027417">
    <property type="entry name" value="P-loop_NTPase"/>
</dbReference>
<proteinExistence type="predicted"/>
<keyword evidence="2" id="KW-0342">GTP-binding</keyword>
<evidence type="ECO:0000313" key="3">
    <source>
        <dbReference type="EMBL" id="CAL1293638.1"/>
    </source>
</evidence>
<protein>
    <submittedName>
        <fullName evidence="3">Uncharacterized protein</fullName>
    </submittedName>
</protein>
<dbReference type="GO" id="GO:0035006">
    <property type="term" value="P:melanization defense response"/>
    <property type="evidence" value="ECO:0007669"/>
    <property type="project" value="UniProtKB-ARBA"/>
</dbReference>
<dbReference type="GO" id="GO:0003006">
    <property type="term" value="P:developmental process involved in reproduction"/>
    <property type="evidence" value="ECO:0007669"/>
    <property type="project" value="UniProtKB-ARBA"/>
</dbReference>
<dbReference type="GO" id="GO:0005525">
    <property type="term" value="F:GTP binding"/>
    <property type="evidence" value="ECO:0007669"/>
    <property type="project" value="UniProtKB-KW"/>
</dbReference>
<dbReference type="Pfam" id="PF00071">
    <property type="entry name" value="Ras"/>
    <property type="match status" value="1"/>
</dbReference>
<dbReference type="InterPro" id="IPR001806">
    <property type="entry name" value="Small_GTPase"/>
</dbReference>